<dbReference type="GO" id="GO:0003700">
    <property type="term" value="F:DNA-binding transcription factor activity"/>
    <property type="evidence" value="ECO:0007669"/>
    <property type="project" value="TreeGrafter"/>
</dbReference>
<evidence type="ECO:0000259" key="5">
    <source>
        <dbReference type="PROSITE" id="PS51078"/>
    </source>
</evidence>
<dbReference type="SMART" id="SM00346">
    <property type="entry name" value="HTH_ICLR"/>
    <property type="match status" value="1"/>
</dbReference>
<evidence type="ECO:0000256" key="3">
    <source>
        <dbReference type="ARBA" id="ARBA00023163"/>
    </source>
</evidence>
<dbReference type="PROSITE" id="PS51078">
    <property type="entry name" value="ICLR_ED"/>
    <property type="match status" value="1"/>
</dbReference>
<organism evidence="6 7">
    <name type="scientific">Kineosphaera limosa NBRC 100340</name>
    <dbReference type="NCBI Taxonomy" id="1184609"/>
    <lineage>
        <taxon>Bacteria</taxon>
        <taxon>Bacillati</taxon>
        <taxon>Actinomycetota</taxon>
        <taxon>Actinomycetes</taxon>
        <taxon>Micrococcales</taxon>
        <taxon>Dermatophilaceae</taxon>
        <taxon>Kineosphaera</taxon>
    </lineage>
</organism>
<dbReference type="InterPro" id="IPR036390">
    <property type="entry name" value="WH_DNA-bd_sf"/>
</dbReference>
<proteinExistence type="predicted"/>
<sequence>MPARTGREATPPGSAPAVVRAIAVLDALAADDAASMSLSDIARAIGVPKSSTASICAALELGGLLVRDNGEFALGRRLVELGGAYLSRSDRVREFYAACVAEPLLVGETVRLWALGGRDGICLGRYDGHPPVRLTVNIGDRLPASVTAAGKVMLAQFDDHEVRDLYAGTTLPRLTAASLSSIDALVADLHTAREDGYCVSVEEAFESVVELAVVVPSRGTRTATMAIGVTQHTVTYTPEHAAPLVSALRRVAAALGNPMQVAT</sequence>
<dbReference type="OrthoDB" id="7274111at2"/>
<dbReference type="EMBL" id="BAHD01000016">
    <property type="protein sequence ID" value="GAB95112.1"/>
    <property type="molecule type" value="Genomic_DNA"/>
</dbReference>
<feature type="domain" description="HTH iclR-type" evidence="4">
    <location>
        <begin position="15"/>
        <end position="76"/>
    </location>
</feature>
<evidence type="ECO:0000256" key="2">
    <source>
        <dbReference type="ARBA" id="ARBA00023125"/>
    </source>
</evidence>
<accession>K6WSM5</accession>
<dbReference type="Proteomes" id="UP000008366">
    <property type="component" value="Unassembled WGS sequence"/>
</dbReference>
<dbReference type="eggNOG" id="COG1414">
    <property type="taxonomic scope" value="Bacteria"/>
</dbReference>
<dbReference type="InterPro" id="IPR029016">
    <property type="entry name" value="GAF-like_dom_sf"/>
</dbReference>
<reference evidence="6 7" key="1">
    <citation type="submission" date="2012-08" db="EMBL/GenBank/DDBJ databases">
        <title>Whole genome shotgun sequence of Kineosphaera limosa NBRC 100340.</title>
        <authorList>
            <person name="Yoshida I."/>
            <person name="Isaki S."/>
            <person name="Hosoyama A."/>
            <person name="Tsuchikane K."/>
            <person name="Katsumata H."/>
            <person name="Ando Y."/>
            <person name="Ohji S."/>
            <person name="Hamada M."/>
            <person name="Tamura T."/>
            <person name="Yamazoe A."/>
            <person name="Yamazaki S."/>
            <person name="Fujita N."/>
        </authorList>
    </citation>
    <scope>NUCLEOTIDE SEQUENCE [LARGE SCALE GENOMIC DNA]</scope>
    <source>
        <strain evidence="6 7">NBRC 100340</strain>
    </source>
</reference>
<keyword evidence="1" id="KW-0805">Transcription regulation</keyword>
<evidence type="ECO:0000259" key="4">
    <source>
        <dbReference type="PROSITE" id="PS51077"/>
    </source>
</evidence>
<dbReference type="GO" id="GO:0045892">
    <property type="term" value="P:negative regulation of DNA-templated transcription"/>
    <property type="evidence" value="ECO:0007669"/>
    <property type="project" value="TreeGrafter"/>
</dbReference>
<evidence type="ECO:0000313" key="7">
    <source>
        <dbReference type="Proteomes" id="UP000008366"/>
    </source>
</evidence>
<dbReference type="Pfam" id="PF09339">
    <property type="entry name" value="HTH_IclR"/>
    <property type="match status" value="1"/>
</dbReference>
<evidence type="ECO:0000256" key="1">
    <source>
        <dbReference type="ARBA" id="ARBA00023015"/>
    </source>
</evidence>
<gene>
    <name evidence="6" type="ORF">KILIM_016_00520</name>
</gene>
<dbReference type="InterPro" id="IPR014757">
    <property type="entry name" value="Tscrpt_reg_IclR_C"/>
</dbReference>
<dbReference type="Pfam" id="PF01614">
    <property type="entry name" value="IclR_C"/>
    <property type="match status" value="1"/>
</dbReference>
<dbReference type="AlphaFoldDB" id="K6WSM5"/>
<feature type="domain" description="IclR-ED" evidence="5">
    <location>
        <begin position="77"/>
        <end position="261"/>
    </location>
</feature>
<dbReference type="SUPFAM" id="SSF55781">
    <property type="entry name" value="GAF domain-like"/>
    <property type="match status" value="1"/>
</dbReference>
<keyword evidence="7" id="KW-1185">Reference proteome</keyword>
<dbReference type="SUPFAM" id="SSF46785">
    <property type="entry name" value="Winged helix' DNA-binding domain"/>
    <property type="match status" value="1"/>
</dbReference>
<dbReference type="InterPro" id="IPR005471">
    <property type="entry name" value="Tscrpt_reg_IclR_N"/>
</dbReference>
<dbReference type="InterPro" id="IPR050707">
    <property type="entry name" value="HTH_MetabolicPath_Reg"/>
</dbReference>
<dbReference type="InterPro" id="IPR036388">
    <property type="entry name" value="WH-like_DNA-bd_sf"/>
</dbReference>
<dbReference type="PANTHER" id="PTHR30136:SF24">
    <property type="entry name" value="HTH-TYPE TRANSCRIPTIONAL REPRESSOR ALLR"/>
    <property type="match status" value="1"/>
</dbReference>
<dbReference type="RefSeq" id="WP_006591644.1">
    <property type="nucleotide sequence ID" value="NZ_BAHD01000016.1"/>
</dbReference>
<dbReference type="STRING" id="1184609.KILIM_016_00520"/>
<keyword evidence="2" id="KW-0238">DNA-binding</keyword>
<dbReference type="PROSITE" id="PS51077">
    <property type="entry name" value="HTH_ICLR"/>
    <property type="match status" value="1"/>
</dbReference>
<evidence type="ECO:0000313" key="6">
    <source>
        <dbReference type="EMBL" id="GAB95112.1"/>
    </source>
</evidence>
<name>K6WSM5_9MICO</name>
<dbReference type="GO" id="GO:0003677">
    <property type="term" value="F:DNA binding"/>
    <property type="evidence" value="ECO:0007669"/>
    <property type="project" value="UniProtKB-KW"/>
</dbReference>
<keyword evidence="3" id="KW-0804">Transcription</keyword>
<comment type="caution">
    <text evidence="6">The sequence shown here is derived from an EMBL/GenBank/DDBJ whole genome shotgun (WGS) entry which is preliminary data.</text>
</comment>
<dbReference type="Gene3D" id="1.10.10.10">
    <property type="entry name" value="Winged helix-like DNA-binding domain superfamily/Winged helix DNA-binding domain"/>
    <property type="match status" value="1"/>
</dbReference>
<dbReference type="PANTHER" id="PTHR30136">
    <property type="entry name" value="HELIX-TURN-HELIX TRANSCRIPTIONAL REGULATOR, ICLR FAMILY"/>
    <property type="match status" value="1"/>
</dbReference>
<protein>
    <submittedName>
        <fullName evidence="6">Putative IclR family transcriptional regulator</fullName>
    </submittedName>
</protein>
<dbReference type="Gene3D" id="3.30.450.40">
    <property type="match status" value="1"/>
</dbReference>